<evidence type="ECO:0000313" key="3">
    <source>
        <dbReference type="Proteomes" id="UP000284476"/>
    </source>
</evidence>
<accession>A0A443JR86</accession>
<dbReference type="PANTHER" id="PTHR33336:SF3">
    <property type="entry name" value="ABM DOMAIN-CONTAINING PROTEIN"/>
    <property type="match status" value="1"/>
</dbReference>
<dbReference type="RefSeq" id="WP_128208000.1">
    <property type="nucleotide sequence ID" value="NZ_JBHRSO010000013.1"/>
</dbReference>
<comment type="caution">
    <text evidence="2">The sequence shown here is derived from an EMBL/GenBank/DDBJ whole genome shotgun (WGS) entry which is preliminary data.</text>
</comment>
<protein>
    <submittedName>
        <fullName evidence="2">Antibiotic biosynthesis monooxygenase</fullName>
    </submittedName>
</protein>
<dbReference type="InterPro" id="IPR050744">
    <property type="entry name" value="AI-2_Isomerase_LsrG"/>
</dbReference>
<dbReference type="Pfam" id="PF03992">
    <property type="entry name" value="ABM"/>
    <property type="match status" value="1"/>
</dbReference>
<evidence type="ECO:0000259" key="1">
    <source>
        <dbReference type="PROSITE" id="PS51725"/>
    </source>
</evidence>
<reference evidence="2 3" key="1">
    <citation type="submission" date="2019-01" db="EMBL/GenBank/DDBJ databases">
        <title>Sinorhodobacter populi sp. nov. isolated from the symptomatic bark tissue of Populus euramericana canker.</title>
        <authorList>
            <person name="Xu G."/>
        </authorList>
    </citation>
    <scope>NUCLEOTIDE SEQUENCE [LARGE SCALE GENOMIC DNA]</scope>
    <source>
        <strain evidence="2 3">SK2B-1</strain>
    </source>
</reference>
<dbReference type="AlphaFoldDB" id="A0A443JR86"/>
<dbReference type="InterPro" id="IPR007138">
    <property type="entry name" value="ABM_dom"/>
</dbReference>
<dbReference type="PANTHER" id="PTHR33336">
    <property type="entry name" value="QUINOL MONOOXYGENASE YGIN-RELATED"/>
    <property type="match status" value="1"/>
</dbReference>
<dbReference type="Gene3D" id="3.30.70.100">
    <property type="match status" value="1"/>
</dbReference>
<dbReference type="EMBL" id="SAUZ01000004">
    <property type="protein sequence ID" value="RWR23016.1"/>
    <property type="molecule type" value="Genomic_DNA"/>
</dbReference>
<feature type="domain" description="ABM" evidence="1">
    <location>
        <begin position="10"/>
        <end position="99"/>
    </location>
</feature>
<dbReference type="SUPFAM" id="SSF54909">
    <property type="entry name" value="Dimeric alpha+beta barrel"/>
    <property type="match status" value="1"/>
</dbReference>
<dbReference type="GO" id="GO:0004497">
    <property type="term" value="F:monooxygenase activity"/>
    <property type="evidence" value="ECO:0007669"/>
    <property type="project" value="UniProtKB-KW"/>
</dbReference>
<sequence length="103" mass="10875">MPESITPDYVYLVGTLKARPGKVGDLITAVKSIVPGVRTEPGCISYAAFVDRTDPNTVVMLETWDSAAALETHASAPAFSGLAATFDELLSEPPVLVTLQQLA</sequence>
<dbReference type="InterPro" id="IPR011008">
    <property type="entry name" value="Dimeric_a/b-barrel"/>
</dbReference>
<dbReference type="PROSITE" id="PS51725">
    <property type="entry name" value="ABM"/>
    <property type="match status" value="1"/>
</dbReference>
<gene>
    <name evidence="2" type="ORF">D2T30_05145</name>
</gene>
<evidence type="ECO:0000313" key="2">
    <source>
        <dbReference type="EMBL" id="RWR23016.1"/>
    </source>
</evidence>
<dbReference type="Proteomes" id="UP000284476">
    <property type="component" value="Unassembled WGS sequence"/>
</dbReference>
<name>A0A443JR86_9RHOB</name>
<keyword evidence="2" id="KW-0503">Monooxygenase</keyword>
<organism evidence="2 3">
    <name type="scientific">Paenirhodobacter populi</name>
    <dbReference type="NCBI Taxonomy" id="2306993"/>
    <lineage>
        <taxon>Bacteria</taxon>
        <taxon>Pseudomonadati</taxon>
        <taxon>Pseudomonadota</taxon>
        <taxon>Alphaproteobacteria</taxon>
        <taxon>Rhodobacterales</taxon>
        <taxon>Rhodobacter group</taxon>
        <taxon>Paenirhodobacter</taxon>
    </lineage>
</organism>
<keyword evidence="2" id="KW-0560">Oxidoreductase</keyword>
<proteinExistence type="predicted"/>